<dbReference type="InterPro" id="IPR014721">
    <property type="entry name" value="Ribsml_uS5_D2-typ_fold_subgr"/>
</dbReference>
<dbReference type="Gene3D" id="3.30.230.10">
    <property type="match status" value="1"/>
</dbReference>
<keyword evidence="4 6" id="KW-0720">Serine protease</keyword>
<name>A0AAU9VKU3_9CNID</name>
<dbReference type="PIRSF" id="PIRSF001174">
    <property type="entry name" value="Lon_proteas"/>
    <property type="match status" value="1"/>
</dbReference>
<organism evidence="15 16">
    <name type="scientific">Pocillopora meandrina</name>
    <dbReference type="NCBI Taxonomy" id="46732"/>
    <lineage>
        <taxon>Eukaryota</taxon>
        <taxon>Metazoa</taxon>
        <taxon>Cnidaria</taxon>
        <taxon>Anthozoa</taxon>
        <taxon>Hexacorallia</taxon>
        <taxon>Scleractinia</taxon>
        <taxon>Astrocoeniina</taxon>
        <taxon>Pocilloporidae</taxon>
        <taxon>Pocillopora</taxon>
    </lineage>
</organism>
<evidence type="ECO:0000259" key="14">
    <source>
        <dbReference type="PROSITE" id="PS51787"/>
    </source>
</evidence>
<evidence type="ECO:0000256" key="11">
    <source>
        <dbReference type="RuleBase" id="RU000592"/>
    </source>
</evidence>
<keyword evidence="16" id="KW-1185">Reference proteome</keyword>
<dbReference type="Gene3D" id="1.10.8.60">
    <property type="match status" value="1"/>
</dbReference>
<dbReference type="Proteomes" id="UP001159428">
    <property type="component" value="Unassembled WGS sequence"/>
</dbReference>
<keyword evidence="2 6" id="KW-0547">Nucleotide-binding</keyword>
<reference evidence="15 16" key="1">
    <citation type="submission" date="2022-05" db="EMBL/GenBank/DDBJ databases">
        <authorList>
            <consortium name="Genoscope - CEA"/>
            <person name="William W."/>
        </authorList>
    </citation>
    <scope>NUCLEOTIDE SEQUENCE [LARGE SCALE GENOMIC DNA]</scope>
</reference>
<dbReference type="EMBL" id="CALNXJ010000001">
    <property type="protein sequence ID" value="CAH3032218.1"/>
    <property type="molecule type" value="Genomic_DNA"/>
</dbReference>
<evidence type="ECO:0000256" key="2">
    <source>
        <dbReference type="ARBA" id="ARBA00022741"/>
    </source>
</evidence>
<keyword evidence="3 6" id="KW-0378">Hydrolase</keyword>
<dbReference type="PROSITE" id="PS01046">
    <property type="entry name" value="LON_SER"/>
    <property type="match status" value="1"/>
</dbReference>
<accession>A0AAU9VKU3</accession>
<proteinExistence type="inferred from homology"/>
<keyword evidence="1 6" id="KW-0645">Protease</keyword>
<dbReference type="InterPro" id="IPR003593">
    <property type="entry name" value="AAA+_ATPase"/>
</dbReference>
<dbReference type="PANTHER" id="PTHR10046">
    <property type="entry name" value="ATP DEPENDENT LON PROTEASE FAMILY MEMBER"/>
    <property type="match status" value="1"/>
</dbReference>
<evidence type="ECO:0000313" key="15">
    <source>
        <dbReference type="EMBL" id="CAH3032218.1"/>
    </source>
</evidence>
<evidence type="ECO:0000256" key="3">
    <source>
        <dbReference type="ARBA" id="ARBA00022801"/>
    </source>
</evidence>
<dbReference type="InterPro" id="IPR027417">
    <property type="entry name" value="P-loop_NTPase"/>
</dbReference>
<evidence type="ECO:0000256" key="4">
    <source>
        <dbReference type="ARBA" id="ARBA00022825"/>
    </source>
</evidence>
<dbReference type="InterPro" id="IPR015947">
    <property type="entry name" value="PUA-like_sf"/>
</dbReference>
<feature type="active site" evidence="7 9">
    <location>
        <position position="873"/>
    </location>
</feature>
<dbReference type="PROSITE" id="PS51786">
    <property type="entry name" value="LON_PROTEOLYTIC"/>
    <property type="match status" value="1"/>
</dbReference>
<feature type="compositionally biased region" description="Low complexity" evidence="12">
    <location>
        <begin position="681"/>
        <end position="692"/>
    </location>
</feature>
<dbReference type="GO" id="GO:0004176">
    <property type="term" value="F:ATP-dependent peptidase activity"/>
    <property type="evidence" value="ECO:0007669"/>
    <property type="project" value="UniProtKB-UniRule"/>
</dbReference>
<evidence type="ECO:0000256" key="8">
    <source>
        <dbReference type="PIRSR" id="PIRSR001174-2"/>
    </source>
</evidence>
<evidence type="ECO:0000259" key="13">
    <source>
        <dbReference type="PROSITE" id="PS51786"/>
    </source>
</evidence>
<dbReference type="InterPro" id="IPR027065">
    <property type="entry name" value="Lon_Prtase"/>
</dbReference>
<dbReference type="Pfam" id="PF05362">
    <property type="entry name" value="Lon_C"/>
    <property type="match status" value="1"/>
</dbReference>
<dbReference type="Pfam" id="PF22667">
    <property type="entry name" value="Lon_lid"/>
    <property type="match status" value="1"/>
</dbReference>
<dbReference type="Gene3D" id="1.20.5.5270">
    <property type="match status" value="1"/>
</dbReference>
<dbReference type="InterPro" id="IPR008268">
    <property type="entry name" value="Peptidase_S16_AS"/>
</dbReference>
<dbReference type="AlphaFoldDB" id="A0AAU9VKU3"/>
<keyword evidence="5 6" id="KW-0067">ATP-binding</keyword>
<comment type="similarity">
    <text evidence="6 9 10">Belongs to the peptidase S16 family.</text>
</comment>
<evidence type="ECO:0000256" key="5">
    <source>
        <dbReference type="ARBA" id="ARBA00022840"/>
    </source>
</evidence>
<dbReference type="GO" id="GO:0006508">
    <property type="term" value="P:proteolysis"/>
    <property type="evidence" value="ECO:0007669"/>
    <property type="project" value="UniProtKB-KW"/>
</dbReference>
<evidence type="ECO:0000256" key="1">
    <source>
        <dbReference type="ARBA" id="ARBA00022670"/>
    </source>
</evidence>
<protein>
    <recommendedName>
        <fullName evidence="6 11">Lon protease homolog</fullName>
        <ecNumber evidence="6 11">3.4.21.-</ecNumber>
    </recommendedName>
</protein>
<dbReference type="InterPro" id="IPR003111">
    <property type="entry name" value="Lon_prtase_N"/>
</dbReference>
<evidence type="ECO:0000313" key="16">
    <source>
        <dbReference type="Proteomes" id="UP001159428"/>
    </source>
</evidence>
<evidence type="ECO:0000256" key="7">
    <source>
        <dbReference type="PIRSR" id="PIRSR001174-1"/>
    </source>
</evidence>
<dbReference type="SMART" id="SM00464">
    <property type="entry name" value="LON"/>
    <property type="match status" value="1"/>
</dbReference>
<feature type="compositionally biased region" description="Basic and acidic residues" evidence="12">
    <location>
        <begin position="693"/>
        <end position="710"/>
    </location>
</feature>
<feature type="region of interest" description="Disordered" evidence="12">
    <location>
        <begin position="679"/>
        <end position="710"/>
    </location>
</feature>
<feature type="domain" description="Lon N-terminal" evidence="14">
    <location>
        <begin position="12"/>
        <end position="218"/>
    </location>
</feature>
<dbReference type="InterPro" id="IPR046336">
    <property type="entry name" value="Lon_prtase_N_sf"/>
</dbReference>
<dbReference type="Gene3D" id="3.40.50.300">
    <property type="entry name" value="P-loop containing nucleotide triphosphate hydrolases"/>
    <property type="match status" value="2"/>
</dbReference>
<dbReference type="GO" id="GO:0030163">
    <property type="term" value="P:protein catabolic process"/>
    <property type="evidence" value="ECO:0007669"/>
    <property type="project" value="InterPro"/>
</dbReference>
<dbReference type="CDD" id="cd19500">
    <property type="entry name" value="RecA-like_Lon"/>
    <property type="match status" value="1"/>
</dbReference>
<sequence>MVVPNRDLPKRLPLLILKDKVLLPGSSMRIAVRDNASLRMIDTRLLRKDTLSSVIIGVVPRRSEKEDEESLLHAFGTASVVVQVTGTNWPKPLYTLLVTGLCRFRIDKIVMEEPYLIAEVTQLDRPSEQEAEIRKNADLTMLAEEFRLCSNELVDMLDGRVPFVSRLKDMLSGIPDGSLPDTLASIVKASYLEKLEILNTVDLIERFKKSLLLLRRQKEGMRGSHPLKGGSEFNRRMWKNNTKRGSILISKEPKRISKGLDDDDDNNDEDDVEELERKIRSADLPEHAFKVAMKELKRLKKMPPQFPEHATARNYLEWMVDLPWSKETTDKLDISQARADLDHDHYGLEKLKKRVIEYLAVRKLKNSLKGPILCFVGPPGVGKTSVGRSIANTLGREFQRISLGGICDQSDIRGHRFYTSLFDSLFGIIFSTLYGASNHQTVDKKNSTEFSIKASRAEIRFHTNPGLSKPSFEQPSPDPIYDAILGSIADFFCLRRLSCNHCDSSLSAYMRTYIGSMPGRILNALKTVGAKNPVILLDEVDKMGKSLHGDPAAALLEVLDPEQNWTFVDHYLNIPFDLSQVLFIATANTVSTIPPALLDRMELIMVPGYTQEEKIAITKRHLLPKQLKEHGLAEQDMEFPEDSMKAIISNYTREAGVRSLERKIGGVCRAVAVQVAEATRGASGQAEESSGQESKEGEAEKPKSETDKPADREAFLITEKFLTEALGPPVFESEVAQRLSTPGVAVGLAWTAMGGEIMFVEATRMGGEGKITLTGQLGDVMKESAQLALSWLRSRSTEYCLTSEDGVDLLERTDVHIHFPAGAVGKDGPSAGVTIVTVLVSLFSGRCTRSDTAMTGEITLRGLVLPVGGIKEKVLAAHRAGLKRVILPKRNEKDLSELPDNVKDEMNFILVNRVEDVLRAAFDDESPGMAQAISSKL</sequence>
<dbReference type="InterPro" id="IPR008269">
    <property type="entry name" value="Lon_proteolytic"/>
</dbReference>
<evidence type="ECO:0000256" key="12">
    <source>
        <dbReference type="SAM" id="MobiDB-lite"/>
    </source>
</evidence>
<dbReference type="Gene3D" id="2.30.130.40">
    <property type="entry name" value="LON domain-like"/>
    <property type="match status" value="1"/>
</dbReference>
<dbReference type="InterPro" id="IPR054594">
    <property type="entry name" value="Lon_lid"/>
</dbReference>
<dbReference type="PROSITE" id="PS51787">
    <property type="entry name" value="LON_N"/>
    <property type="match status" value="1"/>
</dbReference>
<dbReference type="PRINTS" id="PR00830">
    <property type="entry name" value="ENDOLAPTASE"/>
</dbReference>
<comment type="caution">
    <text evidence="15">The sequence shown here is derived from an EMBL/GenBank/DDBJ whole genome shotgun (WGS) entry which is preliminary data.</text>
</comment>
<dbReference type="InterPro" id="IPR004815">
    <property type="entry name" value="Lon_bac/euk-typ"/>
</dbReference>
<gene>
    <name evidence="15" type="ORF">PMEA_00001057</name>
</gene>
<feature type="domain" description="Lon proteolytic" evidence="13">
    <location>
        <begin position="739"/>
        <end position="924"/>
    </location>
</feature>
<dbReference type="InterPro" id="IPR020568">
    <property type="entry name" value="Ribosomal_Su5_D2-typ_SF"/>
</dbReference>
<dbReference type="SMART" id="SM00382">
    <property type="entry name" value="AAA"/>
    <property type="match status" value="1"/>
</dbReference>
<feature type="binding site" evidence="8">
    <location>
        <begin position="377"/>
        <end position="384"/>
    </location>
    <ligand>
        <name>ATP</name>
        <dbReference type="ChEBI" id="CHEBI:30616"/>
    </ligand>
</feature>
<evidence type="ECO:0000256" key="6">
    <source>
        <dbReference type="PIRNR" id="PIRNR001174"/>
    </source>
</evidence>
<dbReference type="EC" id="3.4.21.-" evidence="6 11"/>
<dbReference type="SUPFAM" id="SSF88697">
    <property type="entry name" value="PUA domain-like"/>
    <property type="match status" value="1"/>
</dbReference>
<dbReference type="GO" id="GO:0016887">
    <property type="term" value="F:ATP hydrolysis activity"/>
    <property type="evidence" value="ECO:0007669"/>
    <property type="project" value="InterPro"/>
</dbReference>
<dbReference type="InterPro" id="IPR003959">
    <property type="entry name" value="ATPase_AAA_core"/>
</dbReference>
<dbReference type="GO" id="GO:0005524">
    <property type="term" value="F:ATP binding"/>
    <property type="evidence" value="ECO:0007669"/>
    <property type="project" value="UniProtKB-KW"/>
</dbReference>
<evidence type="ECO:0000256" key="10">
    <source>
        <dbReference type="RuleBase" id="RU000591"/>
    </source>
</evidence>
<dbReference type="GO" id="GO:0004252">
    <property type="term" value="F:serine-type endopeptidase activity"/>
    <property type="evidence" value="ECO:0007669"/>
    <property type="project" value="UniProtKB-UniRule"/>
</dbReference>
<dbReference type="FunFam" id="2.30.130.40:FF:000003">
    <property type="entry name" value="Lon protease homolog 2, peroxisomal"/>
    <property type="match status" value="1"/>
</dbReference>
<dbReference type="FunFam" id="3.30.230.10:FF:000019">
    <property type="entry name" value="Lon protease homolog 2, peroxisomal"/>
    <property type="match status" value="1"/>
</dbReference>
<dbReference type="SUPFAM" id="SSF54211">
    <property type="entry name" value="Ribosomal protein S5 domain 2-like"/>
    <property type="match status" value="1"/>
</dbReference>
<dbReference type="Pfam" id="PF00004">
    <property type="entry name" value="AAA"/>
    <property type="match status" value="2"/>
</dbReference>
<dbReference type="SUPFAM" id="SSF52540">
    <property type="entry name" value="P-loop containing nucleoside triphosphate hydrolases"/>
    <property type="match status" value="1"/>
</dbReference>
<feature type="active site" evidence="7 9">
    <location>
        <position position="830"/>
    </location>
</feature>
<dbReference type="FunFam" id="1.20.5.5270:FF:000002">
    <property type="entry name" value="Lon protease homolog"/>
    <property type="match status" value="1"/>
</dbReference>
<evidence type="ECO:0000256" key="9">
    <source>
        <dbReference type="PROSITE-ProRule" id="PRU01122"/>
    </source>
</evidence>
<dbReference type="Pfam" id="PF02190">
    <property type="entry name" value="LON_substr_bdg"/>
    <property type="match status" value="1"/>
</dbReference>